<keyword evidence="3" id="KW-1185">Reference proteome</keyword>
<dbReference type="InterPro" id="IPR036291">
    <property type="entry name" value="NAD(P)-bd_dom_sf"/>
</dbReference>
<dbReference type="InterPro" id="IPR051783">
    <property type="entry name" value="NAD(P)-dependent_oxidoreduct"/>
</dbReference>
<organism evidence="2 3">
    <name type="scientific">Mucilaginibacter galii</name>
    <dbReference type="NCBI Taxonomy" id="2005073"/>
    <lineage>
        <taxon>Bacteria</taxon>
        <taxon>Pseudomonadati</taxon>
        <taxon>Bacteroidota</taxon>
        <taxon>Sphingobacteriia</taxon>
        <taxon>Sphingobacteriales</taxon>
        <taxon>Sphingobacteriaceae</taxon>
        <taxon>Mucilaginibacter</taxon>
    </lineage>
</organism>
<dbReference type="Proteomes" id="UP000662074">
    <property type="component" value="Unassembled WGS sequence"/>
</dbReference>
<dbReference type="InterPro" id="IPR001509">
    <property type="entry name" value="Epimerase_deHydtase"/>
</dbReference>
<evidence type="ECO:0000313" key="2">
    <source>
        <dbReference type="EMBL" id="GGI50665.1"/>
    </source>
</evidence>
<dbReference type="GO" id="GO:0004029">
    <property type="term" value="F:aldehyde dehydrogenase (NAD+) activity"/>
    <property type="evidence" value="ECO:0007669"/>
    <property type="project" value="TreeGrafter"/>
</dbReference>
<dbReference type="PANTHER" id="PTHR48079">
    <property type="entry name" value="PROTEIN YEEZ"/>
    <property type="match status" value="1"/>
</dbReference>
<dbReference type="PANTHER" id="PTHR48079:SF6">
    <property type="entry name" value="NAD(P)-BINDING DOMAIN-CONTAINING PROTEIN-RELATED"/>
    <property type="match status" value="1"/>
</dbReference>
<dbReference type="Gene3D" id="3.40.50.720">
    <property type="entry name" value="NAD(P)-binding Rossmann-like Domain"/>
    <property type="match status" value="1"/>
</dbReference>
<feature type="domain" description="NAD-dependent epimerase/dehydratase" evidence="1">
    <location>
        <begin position="76"/>
        <end position="155"/>
    </location>
</feature>
<comment type="caution">
    <text evidence="2">The sequence shown here is derived from an EMBL/GenBank/DDBJ whole genome shotgun (WGS) entry which is preliminary data.</text>
</comment>
<accession>A0A917J7P0</accession>
<dbReference type="GO" id="GO:0005737">
    <property type="term" value="C:cytoplasm"/>
    <property type="evidence" value="ECO:0007669"/>
    <property type="project" value="TreeGrafter"/>
</dbReference>
<reference evidence="2" key="1">
    <citation type="journal article" date="2014" name="Int. J. Syst. Evol. Microbiol.">
        <title>Complete genome sequence of Corynebacterium casei LMG S-19264T (=DSM 44701T), isolated from a smear-ripened cheese.</title>
        <authorList>
            <consortium name="US DOE Joint Genome Institute (JGI-PGF)"/>
            <person name="Walter F."/>
            <person name="Albersmeier A."/>
            <person name="Kalinowski J."/>
            <person name="Ruckert C."/>
        </authorList>
    </citation>
    <scope>NUCLEOTIDE SEQUENCE</scope>
    <source>
        <strain evidence="2">CCM 8711</strain>
    </source>
</reference>
<evidence type="ECO:0000313" key="3">
    <source>
        <dbReference type="Proteomes" id="UP000662074"/>
    </source>
</evidence>
<evidence type="ECO:0000259" key="1">
    <source>
        <dbReference type="Pfam" id="PF01370"/>
    </source>
</evidence>
<sequence>MALGKALAQDGENVKGSTTSNARFDAITAAGIIPYLLTLSAEELITNDDFFACNTLIVSIPPRMRSGETDYTAKIQQLIKAIIKQGVQQVIYISSTGVYPDGNSDLNENDHPAPQSQSNTTLFEAEELFRKQTNFKTAIIRFGGLVGPGRNPGRFFAGKTNVPNGQAPVNLIHLQDCVALTKSILNQEAFGYTFNACSPHHPQKAQFYTQATLHAGLEAPSFNDELLEWKTVSSINVPAVLHYEYAINNWDDCFAGNCF</sequence>
<protein>
    <submittedName>
        <fullName evidence="2">NAD(P)-dependent oxidoreductase</fullName>
    </submittedName>
</protein>
<name>A0A917J7P0_9SPHI</name>
<proteinExistence type="predicted"/>
<reference evidence="2" key="2">
    <citation type="submission" date="2020-09" db="EMBL/GenBank/DDBJ databases">
        <authorList>
            <person name="Sun Q."/>
            <person name="Sedlacek I."/>
        </authorList>
    </citation>
    <scope>NUCLEOTIDE SEQUENCE</scope>
    <source>
        <strain evidence="2">CCM 8711</strain>
    </source>
</reference>
<dbReference type="Pfam" id="PF01370">
    <property type="entry name" value="Epimerase"/>
    <property type="match status" value="1"/>
</dbReference>
<dbReference type="AlphaFoldDB" id="A0A917J7P0"/>
<dbReference type="EMBL" id="BMDO01000004">
    <property type="protein sequence ID" value="GGI50665.1"/>
    <property type="molecule type" value="Genomic_DNA"/>
</dbReference>
<gene>
    <name evidence="2" type="primary">yeeZ</name>
    <name evidence="2" type="ORF">GCM10011425_18770</name>
</gene>
<dbReference type="SUPFAM" id="SSF51735">
    <property type="entry name" value="NAD(P)-binding Rossmann-fold domains"/>
    <property type="match status" value="1"/>
</dbReference>